<keyword evidence="3" id="KW-1185">Reference proteome</keyword>
<dbReference type="Proteomes" id="UP000252167">
    <property type="component" value="Unassembled WGS sequence"/>
</dbReference>
<protein>
    <submittedName>
        <fullName evidence="2">Uncharacterized protein</fullName>
    </submittedName>
</protein>
<reference evidence="2 3" key="1">
    <citation type="submission" date="2018-01" db="EMBL/GenBank/DDBJ databases">
        <title>Glutamicibacter soli strain NHPC-3 Whole genome sequence and assembly.</title>
        <authorList>
            <person name="Choudhury P."/>
            <person name="Gupta D."/>
            <person name="Sengupta K."/>
            <person name="Jawed A."/>
            <person name="Sultana N."/>
            <person name="Saha P."/>
        </authorList>
    </citation>
    <scope>NUCLEOTIDE SEQUENCE [LARGE SCALE GENOMIC DNA]</scope>
    <source>
        <strain evidence="2 3">NHPC-3</strain>
    </source>
</reference>
<dbReference type="AlphaFoldDB" id="A0A365YJW6"/>
<evidence type="ECO:0000313" key="2">
    <source>
        <dbReference type="EMBL" id="RBM02962.1"/>
    </source>
</evidence>
<evidence type="ECO:0000256" key="1">
    <source>
        <dbReference type="SAM" id="Coils"/>
    </source>
</evidence>
<name>A0A365YJW6_9MICC</name>
<evidence type="ECO:0000313" key="3">
    <source>
        <dbReference type="Proteomes" id="UP000252167"/>
    </source>
</evidence>
<organism evidence="2 3">
    <name type="scientific">Glutamicibacter soli</name>
    <dbReference type="NCBI Taxonomy" id="453836"/>
    <lineage>
        <taxon>Bacteria</taxon>
        <taxon>Bacillati</taxon>
        <taxon>Actinomycetota</taxon>
        <taxon>Actinomycetes</taxon>
        <taxon>Micrococcales</taxon>
        <taxon>Micrococcaceae</taxon>
        <taxon>Glutamicibacter</taxon>
    </lineage>
</organism>
<keyword evidence="1" id="KW-0175">Coiled coil</keyword>
<gene>
    <name evidence="2" type="ORF">C1H84_05980</name>
</gene>
<proteinExistence type="predicted"/>
<accession>A0A365YJW6</accession>
<dbReference type="EMBL" id="POAF01000002">
    <property type="protein sequence ID" value="RBM02962.1"/>
    <property type="molecule type" value="Genomic_DNA"/>
</dbReference>
<sequence>MKLTHKFTDLQDEFKIRVEATGSEPAVAVKLREQLKEREETITRLRAKIRELTNDQQQLERVINVLSLEQQHGRTDKSTVVGIRQPRDGR</sequence>
<comment type="caution">
    <text evidence="2">The sequence shown here is derived from an EMBL/GenBank/DDBJ whole genome shotgun (WGS) entry which is preliminary data.</text>
</comment>
<feature type="coiled-coil region" evidence="1">
    <location>
        <begin position="28"/>
        <end position="69"/>
    </location>
</feature>